<evidence type="ECO:0000256" key="1">
    <source>
        <dbReference type="ARBA" id="ARBA00003788"/>
    </source>
</evidence>
<dbReference type="GO" id="GO:0019464">
    <property type="term" value="P:glycine decarboxylation via glycine cleavage system"/>
    <property type="evidence" value="ECO:0007669"/>
    <property type="project" value="UniProtKB-UniRule"/>
</dbReference>
<dbReference type="NCBIfam" id="NF001696">
    <property type="entry name" value="PRK00451.1"/>
    <property type="match status" value="1"/>
</dbReference>
<dbReference type="Gene3D" id="3.40.640.10">
    <property type="entry name" value="Type I PLP-dependent aspartate aminotransferase-like (Major domain)"/>
    <property type="match status" value="1"/>
</dbReference>
<evidence type="ECO:0000256" key="3">
    <source>
        <dbReference type="ARBA" id="ARBA00049026"/>
    </source>
</evidence>
<feature type="domain" description="Glycine cleavage system P-protein N-terminal" evidence="5">
    <location>
        <begin position="2"/>
        <end position="441"/>
    </location>
</feature>
<dbReference type="Proteomes" id="UP000318093">
    <property type="component" value="Unassembled WGS sequence"/>
</dbReference>
<comment type="catalytic activity">
    <reaction evidence="3 4">
        <text>N(6)-[(R)-lipoyl]-L-lysyl-[glycine-cleavage complex H protein] + glycine + H(+) = N(6)-[(R)-S(8)-aminomethyldihydrolipoyl]-L-lysyl-[glycine-cleavage complex H protein] + CO2</text>
        <dbReference type="Rhea" id="RHEA:24304"/>
        <dbReference type="Rhea" id="RHEA-COMP:10494"/>
        <dbReference type="Rhea" id="RHEA-COMP:10495"/>
        <dbReference type="ChEBI" id="CHEBI:15378"/>
        <dbReference type="ChEBI" id="CHEBI:16526"/>
        <dbReference type="ChEBI" id="CHEBI:57305"/>
        <dbReference type="ChEBI" id="CHEBI:83099"/>
        <dbReference type="ChEBI" id="CHEBI:83143"/>
        <dbReference type="EC" id="1.4.4.2"/>
    </reaction>
</comment>
<dbReference type="GO" id="GO:0009116">
    <property type="term" value="P:nucleoside metabolic process"/>
    <property type="evidence" value="ECO:0007669"/>
    <property type="project" value="InterPro"/>
</dbReference>
<evidence type="ECO:0000259" key="5">
    <source>
        <dbReference type="Pfam" id="PF02347"/>
    </source>
</evidence>
<dbReference type="SUPFAM" id="SSF53383">
    <property type="entry name" value="PLP-dependent transferases"/>
    <property type="match status" value="1"/>
</dbReference>
<dbReference type="PANTHER" id="PTHR42806">
    <property type="entry name" value="GLYCINE CLEAVAGE SYSTEM P-PROTEIN"/>
    <property type="match status" value="1"/>
</dbReference>
<sequence length="447" mass="49030">MKYIPVTPPERERMLRSIGVRGVDDLFRDIPEEVRLRGPLDLPAALPDPDLLAHVRGLAGRNADCDRLTCFLGAGAYDHFVPSTVPHLALKPEFLTAYTPYQAELMQGELQALFEYQSLMCELTAMDVANASMYDGASATGEAAHMATDLTQRTRVLVSTAVHPEYRQVLRTYTSHLRIAVEDLPAQNGVTSPEAAERALRDDAAALIIQSPNFFGCLEDGQALAKIAHARGALLVVAIADPISLGLVRPPGEYDADIVTGEGQALGNALNFGGPYLGMIATRETFVRRLPGRLAGRTVDTEGRPGYVLTLQTREQHIRRAKATSNICTNEALNALIAAVYLSTLGRQGIQDVAELNARKAHYARERIAGLPGYRLAFAAPTFNEFVVRCPLPPEEINRRLLSHQILGGLPLGRFYPDLRDCWLVCVTESRTREEIDRLIGSLEALR</sequence>
<dbReference type="InterPro" id="IPR020581">
    <property type="entry name" value="GDC_P"/>
</dbReference>
<evidence type="ECO:0000256" key="2">
    <source>
        <dbReference type="ARBA" id="ARBA00023002"/>
    </source>
</evidence>
<proteinExistence type="inferred from homology"/>
<dbReference type="HAMAP" id="MF_00712">
    <property type="entry name" value="GcvPA"/>
    <property type="match status" value="1"/>
</dbReference>
<dbReference type="InterPro" id="IPR015421">
    <property type="entry name" value="PyrdxlP-dep_Trfase_major"/>
</dbReference>
<name>A0A537JFM1_9BACT</name>
<evidence type="ECO:0000313" key="6">
    <source>
        <dbReference type="EMBL" id="TMI82339.1"/>
    </source>
</evidence>
<organism evidence="6 7">
    <name type="scientific">Candidatus Segetimicrobium genomatis</name>
    <dbReference type="NCBI Taxonomy" id="2569760"/>
    <lineage>
        <taxon>Bacteria</taxon>
        <taxon>Bacillati</taxon>
        <taxon>Candidatus Sysuimicrobiota</taxon>
        <taxon>Candidatus Sysuimicrobiia</taxon>
        <taxon>Candidatus Sysuimicrobiales</taxon>
        <taxon>Candidatus Segetimicrobiaceae</taxon>
        <taxon>Candidatus Segetimicrobium</taxon>
    </lineage>
</organism>
<dbReference type="EC" id="1.4.4.2" evidence="4"/>
<dbReference type="InterPro" id="IPR049315">
    <property type="entry name" value="GDC-P_N"/>
</dbReference>
<dbReference type="AlphaFoldDB" id="A0A537JFM1"/>
<evidence type="ECO:0000256" key="4">
    <source>
        <dbReference type="HAMAP-Rule" id="MF_00712"/>
    </source>
</evidence>
<dbReference type="CDD" id="cd00613">
    <property type="entry name" value="GDC-P"/>
    <property type="match status" value="1"/>
</dbReference>
<keyword evidence="2 4" id="KW-0560">Oxidoreductase</keyword>
<dbReference type="Pfam" id="PF02347">
    <property type="entry name" value="GDC-P"/>
    <property type="match status" value="1"/>
</dbReference>
<gene>
    <name evidence="4" type="primary">gcvPA</name>
    <name evidence="6" type="ORF">E6H03_05695</name>
</gene>
<comment type="subunit">
    <text evidence="4">The glycine cleavage system is composed of four proteins: P, T, L and H. In this organism, the P 'protein' is a heterodimer of two subunits.</text>
</comment>
<protein>
    <recommendedName>
        <fullName evidence="4">Probable glycine dehydrogenase (decarboxylating) subunit 1</fullName>
        <ecNumber evidence="4">1.4.4.2</ecNumber>
    </recommendedName>
    <alternativeName>
        <fullName evidence="4">Glycine cleavage system P-protein subunit 1</fullName>
    </alternativeName>
    <alternativeName>
        <fullName evidence="4">Glycine decarboxylase subunit 1</fullName>
    </alternativeName>
    <alternativeName>
        <fullName evidence="4">Glycine dehydrogenase (aminomethyl-transferring) subunit 1</fullName>
    </alternativeName>
</protein>
<comment type="similarity">
    <text evidence="4">Belongs to the GcvP family. N-terminal subunit subfamily.</text>
</comment>
<comment type="caution">
    <text evidence="6">The sequence shown here is derived from an EMBL/GenBank/DDBJ whole genome shotgun (WGS) entry which is preliminary data.</text>
</comment>
<accession>A0A537JFM1</accession>
<dbReference type="InterPro" id="IPR015424">
    <property type="entry name" value="PyrdxlP-dep_Trfase"/>
</dbReference>
<dbReference type="PANTHER" id="PTHR42806:SF1">
    <property type="entry name" value="GLYCINE DEHYDROGENASE (DECARBOXYLATING)"/>
    <property type="match status" value="1"/>
</dbReference>
<comment type="function">
    <text evidence="1 4">The glycine cleavage system catalyzes the degradation of glycine. The P protein binds the alpha-amino group of glycine through its pyridoxal phosphate cofactor; CO(2) is released and the remaining methylamine moiety is then transferred to the lipoamide cofactor of the H protein.</text>
</comment>
<dbReference type="EMBL" id="VBAN01000167">
    <property type="protein sequence ID" value="TMI82339.1"/>
    <property type="molecule type" value="Genomic_DNA"/>
</dbReference>
<dbReference type="PIRSF" id="PIRSF006815">
    <property type="entry name" value="GcvPA"/>
    <property type="match status" value="1"/>
</dbReference>
<dbReference type="Gene3D" id="3.90.1150.10">
    <property type="entry name" value="Aspartate Aminotransferase, domain 1"/>
    <property type="match status" value="1"/>
</dbReference>
<reference evidence="6 7" key="1">
    <citation type="journal article" date="2019" name="Nat. Microbiol.">
        <title>Mediterranean grassland soil C-N compound turnover is dependent on rainfall and depth, and is mediated by genomically divergent microorganisms.</title>
        <authorList>
            <person name="Diamond S."/>
            <person name="Andeer P.F."/>
            <person name="Li Z."/>
            <person name="Crits-Christoph A."/>
            <person name="Burstein D."/>
            <person name="Anantharaman K."/>
            <person name="Lane K.R."/>
            <person name="Thomas B.C."/>
            <person name="Pan C."/>
            <person name="Northen T.R."/>
            <person name="Banfield J.F."/>
        </authorList>
    </citation>
    <scope>NUCLEOTIDE SEQUENCE [LARGE SCALE GENOMIC DNA]</scope>
    <source>
        <strain evidence="6">NP_6</strain>
    </source>
</reference>
<evidence type="ECO:0000313" key="7">
    <source>
        <dbReference type="Proteomes" id="UP000318093"/>
    </source>
</evidence>
<dbReference type="InterPro" id="IPR015422">
    <property type="entry name" value="PyrdxlP-dep_Trfase_small"/>
</dbReference>
<dbReference type="InterPro" id="IPR023010">
    <property type="entry name" value="GcvPA"/>
</dbReference>
<dbReference type="GO" id="GO:0004375">
    <property type="term" value="F:glycine dehydrogenase (decarboxylating) activity"/>
    <property type="evidence" value="ECO:0007669"/>
    <property type="project" value="UniProtKB-EC"/>
</dbReference>